<evidence type="ECO:0000256" key="1">
    <source>
        <dbReference type="SAM" id="Phobius"/>
    </source>
</evidence>
<dbReference type="NCBIfam" id="TIGR00229">
    <property type="entry name" value="sensory_box"/>
    <property type="match status" value="1"/>
</dbReference>
<dbReference type="InterPro" id="IPR000160">
    <property type="entry name" value="GGDEF_dom"/>
</dbReference>
<dbReference type="CDD" id="cd01949">
    <property type="entry name" value="GGDEF"/>
    <property type="match status" value="1"/>
</dbReference>
<dbReference type="PANTHER" id="PTHR44757">
    <property type="entry name" value="DIGUANYLATE CYCLASE DGCP"/>
    <property type="match status" value="1"/>
</dbReference>
<dbReference type="PROSITE" id="PS50887">
    <property type="entry name" value="GGDEF"/>
    <property type="match status" value="1"/>
</dbReference>
<dbReference type="Gene3D" id="3.30.450.20">
    <property type="entry name" value="PAS domain"/>
    <property type="match status" value="6"/>
</dbReference>
<feature type="transmembrane region" description="Helical" evidence="1">
    <location>
        <begin position="7"/>
        <end position="29"/>
    </location>
</feature>
<gene>
    <name evidence="5" type="ORF">H9Q80_00700</name>
</gene>
<accession>A0A7G9GNX6</accession>
<dbReference type="SUPFAM" id="SSF55073">
    <property type="entry name" value="Nucleotide cyclase"/>
    <property type="match status" value="1"/>
</dbReference>
<evidence type="ECO:0000313" key="6">
    <source>
        <dbReference type="Proteomes" id="UP000515856"/>
    </source>
</evidence>
<sequence length="1120" mass="130846">MKQKQTLRFFIALFIVFAFAEIFFFYQYAKDVYRISEDSNEERLKESANQHVELILHGLEDDSNHLKDIADNLTWSDTLTCEENIQYLDSVVKKQEEEILRLAIDLPNKMTYTSDGHILKINDSEYLDEVMQGKIVHTKIEKTQVEAGISYSTIIPIYKDNQVIAGLRCVYQPAHLSKMLNSSIFQGKSYFNVMNGDGLFLYQAKHEKQLFQDEMIQDTLNAAHFLKGASYEQFLADIKAQKSGFVNISLNDKEHELYYAPIGIQNWYIVSELPKELVSAYSSDIQKEALILFGKVGACFIALSAVFFYSRYRSNNQLKKSNRYFHYVMNKVPSPITIMDKDKNITFMNEAALHMIQKDLKEVVGKPCSIWKTQNCHTQNCAVCRLLHHKNPISSFIRDDCTYMVNSSLLQNEKNETIGFIETFQNISEVIEKEKELATLIDNIPGGVLLCDDDADCTIQVMSDRFLEIVGYTQEEIRKDFHQSLSAMIREDDKEAFYQLKQHVLTQKQTHFETHYHLKTKNKGYVSIYHCGELIKYHQKEKFCNVLIDVTEQEKIRKQLDEKNLELRYISENMNGMMLVTKFDDRFKILYTNAVFKDTFELDDERIAQGVHLLDFVPIQVNDKLKDEIHRQLDYKETIDVQYRMISKNQLIWVSSKGKHIKEQYKDLQDGIIWICMDISKEKKQNEEIRINAERYRIAVSNTNSIVFDYLIKEHCIKHDNDMIEDKYHIPKCIEGIPQDIQKFSMIHEDDRGVVMDCFYKVELGEKQAYCEFRLQKAGYRNRWFSLKLVTIFDDHHDPRKAVGILHDISEQKELEQFADKESTLRATILKDAIDFYVINLSRNKFVEGHERWKQDMLIPSDDFDAVNSWIESEYVHPDDAAAFAKVVDRKRLLEHFEQGLLRERITYRRRINRQSSSYIWVNTIIHLLQSKESHDILAICNIQNVTEEKEKEVRLIDQAQKDLLSGMFNKVTTQQMIAQYLNEHPDTSCAFFLIDIDNFKHVNDTLGHAMGDEVIHEISQRILTLFRSEDIAGRVGGDEFVVFMKHTTREIAEKKAEMLCEHLRMKVKGENQIVHISATIGISLAPLHGIDFTSLYQHGDEALYQVKKRGKNNYGFYGE</sequence>
<evidence type="ECO:0000259" key="3">
    <source>
        <dbReference type="PROSITE" id="PS50113"/>
    </source>
</evidence>
<organism evidence="5 6">
    <name type="scientific">[Eubacterium] hominis</name>
    <dbReference type="NCBI Taxonomy" id="2764325"/>
    <lineage>
        <taxon>Bacteria</taxon>
        <taxon>Bacillati</taxon>
        <taxon>Bacillota</taxon>
        <taxon>Erysipelotrichia</taxon>
        <taxon>Erysipelotrichales</taxon>
        <taxon>Erysipelotrichaceae</taxon>
        <taxon>Amedibacillus</taxon>
    </lineage>
</organism>
<dbReference type="Proteomes" id="UP000515856">
    <property type="component" value="Chromosome"/>
</dbReference>
<feature type="domain" description="PAS" evidence="2">
    <location>
        <begin position="433"/>
        <end position="508"/>
    </location>
</feature>
<keyword evidence="1" id="KW-0472">Membrane</keyword>
<dbReference type="InterPro" id="IPR029787">
    <property type="entry name" value="Nucleotide_cyclase"/>
</dbReference>
<dbReference type="CDD" id="cd12912">
    <property type="entry name" value="PDC2_MCP_like"/>
    <property type="match status" value="1"/>
</dbReference>
<dbReference type="AlphaFoldDB" id="A0A7G9GNX6"/>
<name>A0A7G9GNX6_9FIRM</name>
<dbReference type="Pfam" id="PF00990">
    <property type="entry name" value="GGDEF"/>
    <property type="match status" value="1"/>
</dbReference>
<reference evidence="5 6" key="1">
    <citation type="submission" date="2020-08" db="EMBL/GenBank/DDBJ databases">
        <authorList>
            <person name="Liu C."/>
            <person name="Sun Q."/>
        </authorList>
    </citation>
    <scope>NUCLEOTIDE SEQUENCE [LARGE SCALE GENOMIC DNA]</scope>
    <source>
        <strain evidence="5 6">NSJ-61</strain>
    </source>
</reference>
<dbReference type="Pfam" id="PF08448">
    <property type="entry name" value="PAS_4"/>
    <property type="match status" value="1"/>
</dbReference>
<feature type="domain" description="PAC" evidence="3">
    <location>
        <begin position="769"/>
        <end position="821"/>
    </location>
</feature>
<dbReference type="PANTHER" id="PTHR44757:SF2">
    <property type="entry name" value="BIOFILM ARCHITECTURE MAINTENANCE PROTEIN MBAA"/>
    <property type="match status" value="1"/>
</dbReference>
<dbReference type="EMBL" id="CP060636">
    <property type="protein sequence ID" value="QNM12508.1"/>
    <property type="molecule type" value="Genomic_DNA"/>
</dbReference>
<feature type="domain" description="PAS" evidence="2">
    <location>
        <begin position="321"/>
        <end position="366"/>
    </location>
</feature>
<protein>
    <submittedName>
        <fullName evidence="5">Diguanylate cyclase</fullName>
    </submittedName>
</protein>
<dbReference type="RefSeq" id="WP_117452946.1">
    <property type="nucleotide sequence ID" value="NZ_CP060636.1"/>
</dbReference>
<dbReference type="KEGG" id="ehn:H9Q80_00700"/>
<dbReference type="InterPro" id="IPR013655">
    <property type="entry name" value="PAS_fold_3"/>
</dbReference>
<evidence type="ECO:0000259" key="2">
    <source>
        <dbReference type="PROSITE" id="PS50112"/>
    </source>
</evidence>
<dbReference type="PROSITE" id="PS50113">
    <property type="entry name" value="PAC"/>
    <property type="match status" value="1"/>
</dbReference>
<dbReference type="Gene3D" id="3.30.70.270">
    <property type="match status" value="1"/>
</dbReference>
<dbReference type="InterPro" id="IPR035965">
    <property type="entry name" value="PAS-like_dom_sf"/>
</dbReference>
<dbReference type="CDD" id="cd00130">
    <property type="entry name" value="PAS"/>
    <property type="match status" value="1"/>
</dbReference>
<keyword evidence="1" id="KW-1133">Transmembrane helix</keyword>
<dbReference type="PROSITE" id="PS50112">
    <property type="entry name" value="PAS"/>
    <property type="match status" value="2"/>
</dbReference>
<keyword evidence="1" id="KW-0812">Transmembrane</keyword>
<evidence type="ECO:0000259" key="4">
    <source>
        <dbReference type="PROSITE" id="PS50887"/>
    </source>
</evidence>
<proteinExistence type="predicted"/>
<dbReference type="InterPro" id="IPR000014">
    <property type="entry name" value="PAS"/>
</dbReference>
<dbReference type="InterPro" id="IPR043128">
    <property type="entry name" value="Rev_trsase/Diguanyl_cyclase"/>
</dbReference>
<keyword evidence="6" id="KW-1185">Reference proteome</keyword>
<dbReference type="SUPFAM" id="SSF55785">
    <property type="entry name" value="PYP-like sensor domain (PAS domain)"/>
    <property type="match status" value="4"/>
</dbReference>
<dbReference type="InterPro" id="IPR000700">
    <property type="entry name" value="PAS-assoc_C"/>
</dbReference>
<dbReference type="Pfam" id="PF08447">
    <property type="entry name" value="PAS_3"/>
    <property type="match status" value="1"/>
</dbReference>
<dbReference type="SMART" id="SM00086">
    <property type="entry name" value="PAC"/>
    <property type="match status" value="3"/>
</dbReference>
<dbReference type="NCBIfam" id="TIGR00254">
    <property type="entry name" value="GGDEF"/>
    <property type="match status" value="1"/>
</dbReference>
<dbReference type="InterPro" id="IPR013656">
    <property type="entry name" value="PAS_4"/>
</dbReference>
<dbReference type="SMART" id="SM00267">
    <property type="entry name" value="GGDEF"/>
    <property type="match status" value="1"/>
</dbReference>
<dbReference type="InterPro" id="IPR001610">
    <property type="entry name" value="PAC"/>
</dbReference>
<evidence type="ECO:0000313" key="5">
    <source>
        <dbReference type="EMBL" id="QNM12508.1"/>
    </source>
</evidence>
<dbReference type="SMART" id="SM00091">
    <property type="entry name" value="PAS"/>
    <property type="match status" value="3"/>
</dbReference>
<feature type="domain" description="GGDEF" evidence="4">
    <location>
        <begin position="988"/>
        <end position="1120"/>
    </location>
</feature>
<dbReference type="InterPro" id="IPR052155">
    <property type="entry name" value="Biofilm_reg_signaling"/>
</dbReference>